<dbReference type="RefSeq" id="XP_002500705.1">
    <property type="nucleotide sequence ID" value="XM_002500659.1"/>
</dbReference>
<keyword evidence="2" id="KW-0472">Membrane</keyword>
<dbReference type="AlphaFoldDB" id="C1E2R8"/>
<keyword evidence="2" id="KW-0812">Transmembrane</keyword>
<proteinExistence type="predicted"/>
<feature type="compositionally biased region" description="Acidic residues" evidence="1">
    <location>
        <begin position="94"/>
        <end position="108"/>
    </location>
</feature>
<name>C1E2R8_MICCC</name>
<dbReference type="KEGG" id="mis:MICPUN_105355"/>
<dbReference type="GeneID" id="8242322"/>
<feature type="region of interest" description="Disordered" evidence="1">
    <location>
        <begin position="1"/>
        <end position="62"/>
    </location>
</feature>
<dbReference type="Proteomes" id="UP000002009">
    <property type="component" value="Chromosome 3"/>
</dbReference>
<feature type="region of interest" description="Disordered" evidence="1">
    <location>
        <begin position="188"/>
        <end position="222"/>
    </location>
</feature>
<evidence type="ECO:0000313" key="4">
    <source>
        <dbReference type="Proteomes" id="UP000002009"/>
    </source>
</evidence>
<protein>
    <submittedName>
        <fullName evidence="3">Uncharacterized protein</fullName>
    </submittedName>
</protein>
<keyword evidence="4" id="KW-1185">Reference proteome</keyword>
<evidence type="ECO:0000256" key="2">
    <source>
        <dbReference type="SAM" id="Phobius"/>
    </source>
</evidence>
<keyword evidence="2" id="KW-1133">Transmembrane helix</keyword>
<sequence length="637" mass="69448">MRDDDDPAARVSAFSAAELRTSAEATTRGRADSDDSDAERATAPWDAPWDADNRARPHPPFGLTRAERAYFDAAGSPMRARTTTYGSIAVDVADAGDDDDEDEEEEEGDRARDAAAGARSSGWLGTSGRRRGATVAAAACLAMCGVGALALAIAPPEIRAGVASSLGLRIPESPKPGFVEANRHEPSTSFLAPLGSNDDANDDDEDASHGPLRAPSSSSSFEPRRNGYLVGLTTSAGFGDQFKRLSTYASMARELDRTLVLWPVWTSPHYDLDGGRDTSLGPLRFSDYVMVHDGDATDVANRVVRYEDAPAQVRDFPRRHGKACVTSNNLGNPVQFLTSANLSEAIVAEPDGSSFKSFEALRDDLRRHARHGPEPLETVCLAATFSPRDYNNPRHAETANAWAGLDFKPKPRYHKLWSNAVNAMAIDAGEPGAGLAAGLGEDPEKAFKERLPEYPMRVTGKYAALHWRRGDKCGKSVGVQRTRREGPNGGFRNGENSQAHLAGALKCEDYEADEIVTRMCRELRPMYVATDDDDPAFLNHLSGKGCYLSRDLRLGVPRDKLNDVDLLMIDVMMVAGAKESFTFGHTALARLYDRMRMSRGEKRSTNVANDHERFSGKFERPVVEAAIGKFSEYRRST</sequence>
<evidence type="ECO:0000313" key="3">
    <source>
        <dbReference type="EMBL" id="ACO61963.1"/>
    </source>
</evidence>
<reference evidence="3 4" key="1">
    <citation type="journal article" date="2009" name="Science">
        <title>Green evolution and dynamic adaptations revealed by genomes of the marine picoeukaryotes Micromonas.</title>
        <authorList>
            <person name="Worden A.Z."/>
            <person name="Lee J.H."/>
            <person name="Mock T."/>
            <person name="Rouze P."/>
            <person name="Simmons M.P."/>
            <person name="Aerts A.L."/>
            <person name="Allen A.E."/>
            <person name="Cuvelier M.L."/>
            <person name="Derelle E."/>
            <person name="Everett M.V."/>
            <person name="Foulon E."/>
            <person name="Grimwood J."/>
            <person name="Gundlach H."/>
            <person name="Henrissat B."/>
            <person name="Napoli C."/>
            <person name="McDonald S.M."/>
            <person name="Parker M.S."/>
            <person name="Rombauts S."/>
            <person name="Salamov A."/>
            <person name="Von Dassow P."/>
            <person name="Badger J.H."/>
            <person name="Coutinho P.M."/>
            <person name="Demir E."/>
            <person name="Dubchak I."/>
            <person name="Gentemann C."/>
            <person name="Eikrem W."/>
            <person name="Gready J.E."/>
            <person name="John U."/>
            <person name="Lanier W."/>
            <person name="Lindquist E.A."/>
            <person name="Lucas S."/>
            <person name="Mayer K.F."/>
            <person name="Moreau H."/>
            <person name="Not F."/>
            <person name="Otillar R."/>
            <person name="Panaud O."/>
            <person name="Pangilinan J."/>
            <person name="Paulsen I."/>
            <person name="Piegu B."/>
            <person name="Poliakov A."/>
            <person name="Robbens S."/>
            <person name="Schmutz J."/>
            <person name="Toulza E."/>
            <person name="Wyss T."/>
            <person name="Zelensky A."/>
            <person name="Zhou K."/>
            <person name="Armbrust E.V."/>
            <person name="Bhattacharya D."/>
            <person name="Goodenough U.W."/>
            <person name="Van de Peer Y."/>
            <person name="Grigoriev I.V."/>
        </authorList>
    </citation>
    <scope>NUCLEOTIDE SEQUENCE [LARGE SCALE GENOMIC DNA]</scope>
    <source>
        <strain evidence="4">RCC299 / NOUM17</strain>
    </source>
</reference>
<organism evidence="3 4">
    <name type="scientific">Micromonas commoda (strain RCC299 / NOUM17 / CCMP2709)</name>
    <name type="common">Picoplanktonic green alga</name>
    <dbReference type="NCBI Taxonomy" id="296587"/>
    <lineage>
        <taxon>Eukaryota</taxon>
        <taxon>Viridiplantae</taxon>
        <taxon>Chlorophyta</taxon>
        <taxon>Mamiellophyceae</taxon>
        <taxon>Mamiellales</taxon>
        <taxon>Mamiellaceae</taxon>
        <taxon>Micromonas</taxon>
    </lineage>
</organism>
<feature type="region of interest" description="Disordered" evidence="1">
    <location>
        <begin position="82"/>
        <end position="128"/>
    </location>
</feature>
<feature type="compositionally biased region" description="Low complexity" evidence="1">
    <location>
        <begin position="41"/>
        <end position="50"/>
    </location>
</feature>
<dbReference type="EMBL" id="CP001324">
    <property type="protein sequence ID" value="ACO61963.1"/>
    <property type="molecule type" value="Genomic_DNA"/>
</dbReference>
<evidence type="ECO:0000256" key="1">
    <source>
        <dbReference type="SAM" id="MobiDB-lite"/>
    </source>
</evidence>
<accession>C1E2R8</accession>
<dbReference type="InParanoid" id="C1E2R8"/>
<feature type="transmembrane region" description="Helical" evidence="2">
    <location>
        <begin position="133"/>
        <end position="154"/>
    </location>
</feature>
<gene>
    <name evidence="3" type="ORF">MICPUN_105355</name>
</gene>